<keyword evidence="5" id="KW-0328">Glycosyltransferase</keyword>
<dbReference type="GeneID" id="25904625"/>
<gene>
    <name evidence="14" type="ORF">SARC_04121</name>
</gene>
<dbReference type="Proteomes" id="UP000054560">
    <property type="component" value="Unassembled WGS sequence"/>
</dbReference>
<keyword evidence="6" id="KW-0808">Transferase</keyword>
<evidence type="ECO:0000256" key="7">
    <source>
        <dbReference type="ARBA" id="ARBA00022692"/>
    </source>
</evidence>
<accession>A0A0L0G3E0</accession>
<keyword evidence="7" id="KW-0812">Transmembrane</keyword>
<dbReference type="AlphaFoldDB" id="A0A0L0G3E0"/>
<evidence type="ECO:0000256" key="11">
    <source>
        <dbReference type="ARBA" id="ARBA00023136"/>
    </source>
</evidence>
<evidence type="ECO:0000256" key="12">
    <source>
        <dbReference type="SAM" id="MobiDB-lite"/>
    </source>
</evidence>
<dbReference type="GO" id="GO:0016263">
    <property type="term" value="F:glycoprotein-N-acetylgalactosamine 3-beta-galactosyltransferase activity"/>
    <property type="evidence" value="ECO:0007669"/>
    <property type="project" value="UniProtKB-EC"/>
</dbReference>
<dbReference type="eggNOG" id="KOG2246">
    <property type="taxonomic scope" value="Eukaryota"/>
</dbReference>
<dbReference type="InterPro" id="IPR029044">
    <property type="entry name" value="Nucleotide-diphossugar_trans"/>
</dbReference>
<comment type="subcellular location">
    <subcellularLocation>
        <location evidence="1">Membrane</location>
        <topology evidence="1">Single-pass type II membrane protein</topology>
    </subcellularLocation>
</comment>
<proteinExistence type="inferred from homology"/>
<dbReference type="Gene3D" id="3.90.550.50">
    <property type="match status" value="1"/>
</dbReference>
<evidence type="ECO:0000259" key="13">
    <source>
        <dbReference type="Pfam" id="PF02434"/>
    </source>
</evidence>
<evidence type="ECO:0000256" key="6">
    <source>
        <dbReference type="ARBA" id="ARBA00022679"/>
    </source>
</evidence>
<protein>
    <recommendedName>
        <fullName evidence="4">N-acetylgalactosaminide beta-1,3-galactosyltransferase</fullName>
        <ecNumber evidence="4">2.4.1.122</ecNumber>
    </recommendedName>
</protein>
<dbReference type="OrthoDB" id="421979at2759"/>
<evidence type="ECO:0000256" key="2">
    <source>
        <dbReference type="ARBA" id="ARBA00004922"/>
    </source>
</evidence>
<keyword evidence="15" id="KW-1185">Reference proteome</keyword>
<organism evidence="14 15">
    <name type="scientific">Sphaeroforma arctica JP610</name>
    <dbReference type="NCBI Taxonomy" id="667725"/>
    <lineage>
        <taxon>Eukaryota</taxon>
        <taxon>Ichthyosporea</taxon>
        <taxon>Ichthyophonida</taxon>
        <taxon>Sphaeroforma</taxon>
    </lineage>
</organism>
<comment type="similarity">
    <text evidence="3">Belongs to the glycosyltransferase 31 family. Beta3-Gal-T subfamily.</text>
</comment>
<evidence type="ECO:0000256" key="4">
    <source>
        <dbReference type="ARBA" id="ARBA00012557"/>
    </source>
</evidence>
<keyword evidence="9" id="KW-0735">Signal-anchor</keyword>
<dbReference type="RefSeq" id="XP_014157523.1">
    <property type="nucleotide sequence ID" value="XM_014302048.1"/>
</dbReference>
<feature type="compositionally biased region" description="Basic and acidic residues" evidence="12">
    <location>
        <begin position="37"/>
        <end position="73"/>
    </location>
</feature>
<evidence type="ECO:0000256" key="10">
    <source>
        <dbReference type="ARBA" id="ARBA00022989"/>
    </source>
</evidence>
<dbReference type="InterPro" id="IPR003378">
    <property type="entry name" value="Fringe-like_glycosylTrfase"/>
</dbReference>
<keyword evidence="11" id="KW-0472">Membrane</keyword>
<evidence type="ECO:0000313" key="15">
    <source>
        <dbReference type="Proteomes" id="UP000054560"/>
    </source>
</evidence>
<evidence type="ECO:0000256" key="1">
    <source>
        <dbReference type="ARBA" id="ARBA00004606"/>
    </source>
</evidence>
<dbReference type="SUPFAM" id="SSF53448">
    <property type="entry name" value="Nucleotide-diphospho-sugar transferases"/>
    <property type="match status" value="1"/>
</dbReference>
<dbReference type="EC" id="2.4.1.122" evidence="4"/>
<dbReference type="PANTHER" id="PTHR23033:SF14">
    <property type="entry name" value="GLYCOPROTEIN-N-ACETYLGALACTOSAMINE 3-BETA-GALACTOSYLTRANSFERASE 1-RELATED"/>
    <property type="match status" value="1"/>
</dbReference>
<dbReference type="STRING" id="667725.A0A0L0G3E0"/>
<keyword evidence="8" id="KW-0547">Nucleotide-binding</keyword>
<dbReference type="GO" id="GO:0016020">
    <property type="term" value="C:membrane"/>
    <property type="evidence" value="ECO:0007669"/>
    <property type="project" value="UniProtKB-SubCell"/>
</dbReference>
<dbReference type="PANTHER" id="PTHR23033">
    <property type="entry name" value="BETA1,3-GALACTOSYLTRANSFERASE"/>
    <property type="match status" value="1"/>
</dbReference>
<feature type="domain" description="Fringe-like glycosyltransferase" evidence="13">
    <location>
        <begin position="319"/>
        <end position="528"/>
    </location>
</feature>
<dbReference type="EMBL" id="KQ241819">
    <property type="protein sequence ID" value="KNC83622.1"/>
    <property type="molecule type" value="Genomic_DNA"/>
</dbReference>
<reference evidence="14 15" key="1">
    <citation type="submission" date="2011-02" db="EMBL/GenBank/DDBJ databases">
        <title>The Genome Sequence of Sphaeroforma arctica JP610.</title>
        <authorList>
            <consortium name="The Broad Institute Genome Sequencing Platform"/>
            <person name="Russ C."/>
            <person name="Cuomo C."/>
            <person name="Young S.K."/>
            <person name="Zeng Q."/>
            <person name="Gargeya S."/>
            <person name="Alvarado L."/>
            <person name="Berlin A."/>
            <person name="Chapman S.B."/>
            <person name="Chen Z."/>
            <person name="Freedman E."/>
            <person name="Gellesch M."/>
            <person name="Goldberg J."/>
            <person name="Griggs A."/>
            <person name="Gujja S."/>
            <person name="Heilman E."/>
            <person name="Heiman D."/>
            <person name="Howarth C."/>
            <person name="Mehta T."/>
            <person name="Neiman D."/>
            <person name="Pearson M."/>
            <person name="Roberts A."/>
            <person name="Saif S."/>
            <person name="Shea T."/>
            <person name="Shenoy N."/>
            <person name="Sisk P."/>
            <person name="Stolte C."/>
            <person name="Sykes S."/>
            <person name="White J."/>
            <person name="Yandava C."/>
            <person name="Burger G."/>
            <person name="Gray M.W."/>
            <person name="Holland P.W.H."/>
            <person name="King N."/>
            <person name="Lang F.B.F."/>
            <person name="Roger A.J."/>
            <person name="Ruiz-Trillo I."/>
            <person name="Haas B."/>
            <person name="Nusbaum C."/>
            <person name="Birren B."/>
        </authorList>
    </citation>
    <scope>NUCLEOTIDE SEQUENCE [LARGE SCALE GENOMIC DNA]</scope>
    <source>
        <strain evidence="14 15">JP610</strain>
    </source>
</reference>
<evidence type="ECO:0000256" key="9">
    <source>
        <dbReference type="ARBA" id="ARBA00022968"/>
    </source>
</evidence>
<feature type="region of interest" description="Disordered" evidence="12">
    <location>
        <begin position="1"/>
        <end position="73"/>
    </location>
</feature>
<evidence type="ECO:0000256" key="5">
    <source>
        <dbReference type="ARBA" id="ARBA00022676"/>
    </source>
</evidence>
<sequence>MLKNTDYQITPFDRNDQNAGEVIVKPESAASQIRILKSKDPSDSKIMKSKDSDVPAHLKKSKTSETDKPNETKPIRTKIVQSPNDMSDVLFVLTEGPSQLDRFPRCHEYLKERKSLLKNVRVANTEADEFAIFPAGRNVVVPNMLSKKHNSKVLSEGHDRLWTLLGAMPGLDEYIRDEQSRNIHRAWVFIVKDSRTTIHYSKMQNFISNLDQEKTNSFIGRGLKDNLDTGMKIIHHYDNSQMVWPDIQAGVLMSTDLVQKLAEKIRTAPPKMAFTIDAPYELARFLREELNVDLQSSEVFCYPDEADATGNPSGSRDSVSEDAIMYAVKTHTANHYTRVETIKKTWVQDAKHITFYSDQADEKVPTKETKGVPNTKRGHCGKLEYILRDLWENRADFKWFAVVDDDTSISPKRLARLLHKYTTTGSESVIIGEKYGFMFNQPQYGYEYPTLGCGMAISREALRFLVEDSQCACPAVDSPDDMWIGSCLRHHSGKVQLIGHPGFHQEHPTQYHPRVLARSDAVAFHRAKADDAEMIYTTYLGGGQ</sequence>
<comment type="pathway">
    <text evidence="2">Protein modification; protein glycosylation.</text>
</comment>
<evidence type="ECO:0000256" key="3">
    <source>
        <dbReference type="ARBA" id="ARBA00006462"/>
    </source>
</evidence>
<dbReference type="InterPro" id="IPR026050">
    <property type="entry name" value="C1GALT1/C1GALT1_chp1"/>
</dbReference>
<evidence type="ECO:0000256" key="8">
    <source>
        <dbReference type="ARBA" id="ARBA00022741"/>
    </source>
</evidence>
<keyword evidence="10" id="KW-1133">Transmembrane helix</keyword>
<dbReference type="GO" id="GO:0000166">
    <property type="term" value="F:nucleotide binding"/>
    <property type="evidence" value="ECO:0007669"/>
    <property type="project" value="UniProtKB-KW"/>
</dbReference>
<evidence type="ECO:0000313" key="14">
    <source>
        <dbReference type="EMBL" id="KNC83622.1"/>
    </source>
</evidence>
<name>A0A0L0G3E0_9EUKA</name>
<dbReference type="Pfam" id="PF02434">
    <property type="entry name" value="Fringe"/>
    <property type="match status" value="1"/>
</dbReference>